<evidence type="ECO:0000313" key="2">
    <source>
        <dbReference type="EMBL" id="GAA0719338.1"/>
    </source>
</evidence>
<proteinExistence type="predicted"/>
<gene>
    <name evidence="2" type="ORF">GCM10009430_18280</name>
</gene>
<keyword evidence="3" id="KW-1185">Reference proteome</keyword>
<keyword evidence="1" id="KW-1133">Transmembrane helix</keyword>
<dbReference type="EMBL" id="BAAAGE010000002">
    <property type="protein sequence ID" value="GAA0719338.1"/>
    <property type="molecule type" value="Genomic_DNA"/>
</dbReference>
<feature type="transmembrane region" description="Helical" evidence="1">
    <location>
        <begin position="82"/>
        <end position="98"/>
    </location>
</feature>
<name>A0ABP3TWH0_9FLAO</name>
<comment type="caution">
    <text evidence="2">The sequence shown here is derived from an EMBL/GenBank/DDBJ whole genome shotgun (WGS) entry which is preliminary data.</text>
</comment>
<feature type="transmembrane region" description="Helical" evidence="1">
    <location>
        <begin position="54"/>
        <end position="76"/>
    </location>
</feature>
<dbReference type="Proteomes" id="UP001501758">
    <property type="component" value="Unassembled WGS sequence"/>
</dbReference>
<sequence>MDGGKLLRFLISYLIVLQVIGFVFQFPLLYTFSKPLLFMIILIFYFWSSKKSKLLNFIVLSIFFFAELIGLLSNQITIRDVMFIRIIGYLILFYFLYYNHKSFKYNQRDVFTLVLGSSLYTAIFFMTYYVLREPMGSLSLIGFLHLLLLYVLLIVAAMHYINIRSEKSLWFFLTMLNFSFSDFILLIDHFYLESNELKVIRIICESLALVFLVNYMITKYKYLKSEEFEGF</sequence>
<feature type="transmembrane region" description="Helical" evidence="1">
    <location>
        <begin position="199"/>
        <end position="217"/>
    </location>
</feature>
<evidence type="ECO:0008006" key="4">
    <source>
        <dbReference type="Google" id="ProtNLM"/>
    </source>
</evidence>
<feature type="transmembrane region" description="Helical" evidence="1">
    <location>
        <begin position="137"/>
        <end position="157"/>
    </location>
</feature>
<feature type="transmembrane region" description="Helical" evidence="1">
    <location>
        <begin position="169"/>
        <end position="187"/>
    </location>
</feature>
<protein>
    <recommendedName>
        <fullName evidence="4">YhhN-like protein</fullName>
    </recommendedName>
</protein>
<feature type="transmembrane region" description="Helical" evidence="1">
    <location>
        <begin position="110"/>
        <end position="131"/>
    </location>
</feature>
<evidence type="ECO:0000313" key="3">
    <source>
        <dbReference type="Proteomes" id="UP001501758"/>
    </source>
</evidence>
<keyword evidence="1" id="KW-0472">Membrane</keyword>
<accession>A0ABP3TWH0</accession>
<feature type="transmembrane region" description="Helical" evidence="1">
    <location>
        <begin position="7"/>
        <end position="24"/>
    </location>
</feature>
<organism evidence="2 3">
    <name type="scientific">Aquimarina litoralis</name>
    <dbReference type="NCBI Taxonomy" id="584605"/>
    <lineage>
        <taxon>Bacteria</taxon>
        <taxon>Pseudomonadati</taxon>
        <taxon>Bacteroidota</taxon>
        <taxon>Flavobacteriia</taxon>
        <taxon>Flavobacteriales</taxon>
        <taxon>Flavobacteriaceae</taxon>
        <taxon>Aquimarina</taxon>
    </lineage>
</organism>
<reference evidence="3" key="1">
    <citation type="journal article" date="2019" name="Int. J. Syst. Evol. Microbiol.">
        <title>The Global Catalogue of Microorganisms (GCM) 10K type strain sequencing project: providing services to taxonomists for standard genome sequencing and annotation.</title>
        <authorList>
            <consortium name="The Broad Institute Genomics Platform"/>
            <consortium name="The Broad Institute Genome Sequencing Center for Infectious Disease"/>
            <person name="Wu L."/>
            <person name="Ma J."/>
        </authorList>
    </citation>
    <scope>NUCLEOTIDE SEQUENCE [LARGE SCALE GENOMIC DNA]</scope>
    <source>
        <strain evidence="3">JCM 15974</strain>
    </source>
</reference>
<feature type="transmembrane region" description="Helical" evidence="1">
    <location>
        <begin position="30"/>
        <end position="47"/>
    </location>
</feature>
<evidence type="ECO:0000256" key="1">
    <source>
        <dbReference type="SAM" id="Phobius"/>
    </source>
</evidence>
<keyword evidence="1" id="KW-0812">Transmembrane</keyword>